<dbReference type="GO" id="GO:0004674">
    <property type="term" value="F:protein serine/threonine kinase activity"/>
    <property type="evidence" value="ECO:0007669"/>
    <property type="project" value="UniProtKB-KW"/>
</dbReference>
<evidence type="ECO:0000256" key="9">
    <source>
        <dbReference type="ARBA" id="ARBA00023211"/>
    </source>
</evidence>
<dbReference type="EC" id="2.7.11.1" evidence="3"/>
<comment type="catalytic activity">
    <reaction evidence="10">
        <text>L-threonyl-[protein] + ATP = O-phospho-L-threonyl-[protein] + ADP + H(+)</text>
        <dbReference type="Rhea" id="RHEA:46608"/>
        <dbReference type="Rhea" id="RHEA-COMP:11060"/>
        <dbReference type="Rhea" id="RHEA-COMP:11605"/>
        <dbReference type="ChEBI" id="CHEBI:15378"/>
        <dbReference type="ChEBI" id="CHEBI:30013"/>
        <dbReference type="ChEBI" id="CHEBI:30616"/>
        <dbReference type="ChEBI" id="CHEBI:61977"/>
        <dbReference type="ChEBI" id="CHEBI:456216"/>
        <dbReference type="EC" id="2.7.11.1"/>
    </reaction>
</comment>
<feature type="domain" description="NAF" evidence="15">
    <location>
        <begin position="325"/>
        <end position="349"/>
    </location>
</feature>
<evidence type="ECO:0000256" key="6">
    <source>
        <dbReference type="ARBA" id="ARBA00022741"/>
    </source>
</evidence>
<dbReference type="FunFam" id="3.30.310.80:FF:000005">
    <property type="entry name" value="Non-specific serine/threonine protein kinase"/>
    <property type="match status" value="1"/>
</dbReference>
<keyword evidence="9" id="KW-0464">Manganese</keyword>
<dbReference type="SUPFAM" id="SSF56112">
    <property type="entry name" value="Protein kinase-like (PK-like)"/>
    <property type="match status" value="1"/>
</dbReference>
<evidence type="ECO:0000256" key="8">
    <source>
        <dbReference type="ARBA" id="ARBA00022840"/>
    </source>
</evidence>
<dbReference type="SMART" id="SM00220">
    <property type="entry name" value="S_TKc"/>
    <property type="match status" value="1"/>
</dbReference>
<dbReference type="STRING" id="35608.A0A2U1QK81"/>
<sequence length="453" mass="51294">MEDKKGKILMQRYELGKLLGHGSFAKVYHARNLKSNQNVAMKVIDKGKMMGEGLMNQIKREISVMRRVKHPNVVQLYEVMGSKSKIYFAMEYVKGGELFDKVRKGRLKEDAARKYFQQLVSAVDFCHSRGVCHRDLKPENLLIDKSGNLKVSDFGLSAVSESRRQDGLLHTMCGTPAYVAPEVINTKGYDGKKSDVWSCGVILFVLLAAELPFYDPNLMSMYHKISKGEYTCPKWFPLEVKTLLSKILDPNPNTRITLAEIMKNSWFQKGFKEIELLNNINRMKSVDLDLDIDNVIQETESPRGSCTDLQKLENVATAKKLPSRLKTTSMNAFDIISLSDGLNLSSLIEDESIPNESPDKRFVLNKPATMIVAKLEEVAVTEDFRVLKRSDGTLMLQGIKEGRNGKLAIDAEIFELAPTLHIVEMKMLSGDTIEYHKFCDQDLKPTLQDTIWI</sequence>
<dbReference type="GO" id="GO:0005524">
    <property type="term" value="F:ATP binding"/>
    <property type="evidence" value="ECO:0007669"/>
    <property type="project" value="UniProtKB-UniRule"/>
</dbReference>
<evidence type="ECO:0000313" key="17">
    <source>
        <dbReference type="Proteomes" id="UP000245207"/>
    </source>
</evidence>
<dbReference type="InterPro" id="IPR000719">
    <property type="entry name" value="Prot_kinase_dom"/>
</dbReference>
<comment type="catalytic activity">
    <reaction evidence="11">
        <text>L-seryl-[protein] + ATP = O-phospho-L-seryl-[protein] + ADP + H(+)</text>
        <dbReference type="Rhea" id="RHEA:17989"/>
        <dbReference type="Rhea" id="RHEA-COMP:9863"/>
        <dbReference type="Rhea" id="RHEA-COMP:11604"/>
        <dbReference type="ChEBI" id="CHEBI:15378"/>
        <dbReference type="ChEBI" id="CHEBI:29999"/>
        <dbReference type="ChEBI" id="CHEBI:30616"/>
        <dbReference type="ChEBI" id="CHEBI:83421"/>
        <dbReference type="ChEBI" id="CHEBI:456216"/>
        <dbReference type="EC" id="2.7.11.1"/>
    </reaction>
</comment>
<proteinExistence type="inferred from homology"/>
<keyword evidence="4 13" id="KW-0723">Serine/threonine-protein kinase</keyword>
<dbReference type="GO" id="GO:0106310">
    <property type="term" value="F:protein serine kinase activity"/>
    <property type="evidence" value="ECO:0007669"/>
    <property type="project" value="RHEA"/>
</dbReference>
<evidence type="ECO:0000256" key="5">
    <source>
        <dbReference type="ARBA" id="ARBA00022679"/>
    </source>
</evidence>
<dbReference type="Gene3D" id="3.30.310.80">
    <property type="entry name" value="Kinase associated domain 1, KA1"/>
    <property type="match status" value="1"/>
</dbReference>
<dbReference type="InterPro" id="IPR011009">
    <property type="entry name" value="Kinase-like_dom_sf"/>
</dbReference>
<comment type="caution">
    <text evidence="16">The sequence shown here is derived from an EMBL/GenBank/DDBJ whole genome shotgun (WGS) entry which is preliminary data.</text>
</comment>
<evidence type="ECO:0000256" key="3">
    <source>
        <dbReference type="ARBA" id="ARBA00012513"/>
    </source>
</evidence>
<keyword evidence="6 12" id="KW-0547">Nucleotide-binding</keyword>
<dbReference type="InterPro" id="IPR008271">
    <property type="entry name" value="Ser/Thr_kinase_AS"/>
</dbReference>
<name>A0A2U1QK81_ARTAN</name>
<protein>
    <recommendedName>
        <fullName evidence="3">non-specific serine/threonine protein kinase</fullName>
        <ecNumber evidence="3">2.7.11.1</ecNumber>
    </recommendedName>
</protein>
<evidence type="ECO:0000256" key="10">
    <source>
        <dbReference type="ARBA" id="ARBA00047899"/>
    </source>
</evidence>
<dbReference type="Pfam" id="PF03822">
    <property type="entry name" value="NAF"/>
    <property type="match status" value="1"/>
</dbReference>
<dbReference type="InterPro" id="IPR004041">
    <property type="entry name" value="NAF_dom"/>
</dbReference>
<evidence type="ECO:0000256" key="2">
    <source>
        <dbReference type="ARBA" id="ARBA00006234"/>
    </source>
</evidence>
<keyword evidence="8 12" id="KW-0067">ATP-binding</keyword>
<accession>A0A2U1QK81</accession>
<dbReference type="FunFam" id="3.30.200.20:FF:000096">
    <property type="entry name" value="Non-specific serine/threonine protein kinase"/>
    <property type="match status" value="1"/>
</dbReference>
<dbReference type="PROSITE" id="PS50011">
    <property type="entry name" value="PROTEIN_KINASE_DOM"/>
    <property type="match status" value="1"/>
</dbReference>
<evidence type="ECO:0000256" key="13">
    <source>
        <dbReference type="RuleBase" id="RU000304"/>
    </source>
</evidence>
<dbReference type="InterPro" id="IPR018451">
    <property type="entry name" value="NAF/FISL_domain"/>
</dbReference>
<keyword evidence="17" id="KW-1185">Reference proteome</keyword>
<keyword evidence="7 16" id="KW-0418">Kinase</keyword>
<evidence type="ECO:0000256" key="1">
    <source>
        <dbReference type="ARBA" id="ARBA00001936"/>
    </source>
</evidence>
<gene>
    <name evidence="16" type="ORF">CTI12_AA019460</name>
</gene>
<evidence type="ECO:0000313" key="16">
    <source>
        <dbReference type="EMBL" id="PWA98431.1"/>
    </source>
</evidence>
<dbReference type="FunFam" id="1.10.510.10:FF:000653">
    <property type="entry name" value="Non-specific serine/threonine protein kinase"/>
    <property type="match status" value="1"/>
</dbReference>
<dbReference type="PROSITE" id="PS00107">
    <property type="entry name" value="PROTEIN_KINASE_ATP"/>
    <property type="match status" value="1"/>
</dbReference>
<feature type="binding site" evidence="12">
    <location>
        <position position="42"/>
    </location>
    <ligand>
        <name>ATP</name>
        <dbReference type="ChEBI" id="CHEBI:30616"/>
    </ligand>
</feature>
<dbReference type="OrthoDB" id="193931at2759"/>
<dbReference type="PROSITE" id="PS00108">
    <property type="entry name" value="PROTEIN_KINASE_ST"/>
    <property type="match status" value="1"/>
</dbReference>
<dbReference type="GO" id="GO:0007165">
    <property type="term" value="P:signal transduction"/>
    <property type="evidence" value="ECO:0007669"/>
    <property type="project" value="InterPro"/>
</dbReference>
<evidence type="ECO:0000259" key="15">
    <source>
        <dbReference type="PROSITE" id="PS50816"/>
    </source>
</evidence>
<keyword evidence="5" id="KW-0808">Transferase</keyword>
<dbReference type="PANTHER" id="PTHR43895">
    <property type="entry name" value="CALCIUM/CALMODULIN-DEPENDENT PROTEIN KINASE KINASE-RELATED"/>
    <property type="match status" value="1"/>
</dbReference>
<dbReference type="Pfam" id="PF00069">
    <property type="entry name" value="Pkinase"/>
    <property type="match status" value="1"/>
</dbReference>
<comment type="cofactor">
    <cofactor evidence="1">
        <name>Mn(2+)</name>
        <dbReference type="ChEBI" id="CHEBI:29035"/>
    </cofactor>
</comment>
<evidence type="ECO:0000259" key="14">
    <source>
        <dbReference type="PROSITE" id="PS50011"/>
    </source>
</evidence>
<evidence type="ECO:0000256" key="4">
    <source>
        <dbReference type="ARBA" id="ARBA00022527"/>
    </source>
</evidence>
<feature type="domain" description="Protein kinase" evidence="14">
    <location>
        <begin position="13"/>
        <end position="267"/>
    </location>
</feature>
<evidence type="ECO:0000256" key="7">
    <source>
        <dbReference type="ARBA" id="ARBA00022777"/>
    </source>
</evidence>
<evidence type="ECO:0000256" key="12">
    <source>
        <dbReference type="PROSITE-ProRule" id="PRU10141"/>
    </source>
</evidence>
<dbReference type="PANTHER" id="PTHR43895:SF3">
    <property type="entry name" value="CBL-INTERACTING SERINE_THREONINE-PROTEIN KINASE 20"/>
    <property type="match status" value="1"/>
</dbReference>
<comment type="similarity">
    <text evidence="2">Belongs to the protein kinase superfamily. CAMK Ser/Thr protein kinase family. SNF1 subfamily.</text>
</comment>
<dbReference type="Proteomes" id="UP000245207">
    <property type="component" value="Unassembled WGS sequence"/>
</dbReference>
<evidence type="ECO:0000256" key="11">
    <source>
        <dbReference type="ARBA" id="ARBA00048679"/>
    </source>
</evidence>
<dbReference type="InterPro" id="IPR017441">
    <property type="entry name" value="Protein_kinase_ATP_BS"/>
</dbReference>
<dbReference type="PROSITE" id="PS50816">
    <property type="entry name" value="NAF"/>
    <property type="match status" value="1"/>
</dbReference>
<dbReference type="CDD" id="cd12195">
    <property type="entry name" value="CIPK_C"/>
    <property type="match status" value="1"/>
</dbReference>
<dbReference type="EMBL" id="PKPP01000068">
    <property type="protein sequence ID" value="PWA98431.1"/>
    <property type="molecule type" value="Genomic_DNA"/>
</dbReference>
<organism evidence="16 17">
    <name type="scientific">Artemisia annua</name>
    <name type="common">Sweet wormwood</name>
    <dbReference type="NCBI Taxonomy" id="35608"/>
    <lineage>
        <taxon>Eukaryota</taxon>
        <taxon>Viridiplantae</taxon>
        <taxon>Streptophyta</taxon>
        <taxon>Embryophyta</taxon>
        <taxon>Tracheophyta</taxon>
        <taxon>Spermatophyta</taxon>
        <taxon>Magnoliopsida</taxon>
        <taxon>eudicotyledons</taxon>
        <taxon>Gunneridae</taxon>
        <taxon>Pentapetalae</taxon>
        <taxon>asterids</taxon>
        <taxon>campanulids</taxon>
        <taxon>Asterales</taxon>
        <taxon>Asteraceae</taxon>
        <taxon>Asteroideae</taxon>
        <taxon>Anthemideae</taxon>
        <taxon>Artemisiinae</taxon>
        <taxon>Artemisia</taxon>
    </lineage>
</organism>
<dbReference type="Gene3D" id="1.10.510.10">
    <property type="entry name" value="Transferase(Phosphotransferase) domain 1"/>
    <property type="match status" value="1"/>
</dbReference>
<reference evidence="16 17" key="1">
    <citation type="journal article" date="2018" name="Mol. Plant">
        <title>The genome of Artemisia annua provides insight into the evolution of Asteraceae family and artemisinin biosynthesis.</title>
        <authorList>
            <person name="Shen Q."/>
            <person name="Zhang L."/>
            <person name="Liao Z."/>
            <person name="Wang S."/>
            <person name="Yan T."/>
            <person name="Shi P."/>
            <person name="Liu M."/>
            <person name="Fu X."/>
            <person name="Pan Q."/>
            <person name="Wang Y."/>
            <person name="Lv Z."/>
            <person name="Lu X."/>
            <person name="Zhang F."/>
            <person name="Jiang W."/>
            <person name="Ma Y."/>
            <person name="Chen M."/>
            <person name="Hao X."/>
            <person name="Li L."/>
            <person name="Tang Y."/>
            <person name="Lv G."/>
            <person name="Zhou Y."/>
            <person name="Sun X."/>
            <person name="Brodelius P.E."/>
            <person name="Rose J.K.C."/>
            <person name="Tang K."/>
        </authorList>
    </citation>
    <scope>NUCLEOTIDE SEQUENCE [LARGE SCALE GENOMIC DNA]</scope>
    <source>
        <strain evidence="17">cv. Huhao1</strain>
        <tissue evidence="16">Leaf</tissue>
    </source>
</reference>
<dbReference type="AlphaFoldDB" id="A0A2U1QK81"/>